<dbReference type="Proteomes" id="UP001472677">
    <property type="component" value="Unassembled WGS sequence"/>
</dbReference>
<evidence type="ECO:0000313" key="3">
    <source>
        <dbReference type="Proteomes" id="UP001472677"/>
    </source>
</evidence>
<evidence type="ECO:0000259" key="1">
    <source>
        <dbReference type="Pfam" id="PF26130"/>
    </source>
</evidence>
<keyword evidence="3" id="KW-1185">Reference proteome</keyword>
<comment type="caution">
    <text evidence="2">The sequence shown here is derived from an EMBL/GenBank/DDBJ whole genome shotgun (WGS) entry which is preliminary data.</text>
</comment>
<dbReference type="EMBL" id="JBBPBM010000011">
    <property type="protein sequence ID" value="KAK8563703.1"/>
    <property type="molecule type" value="Genomic_DNA"/>
</dbReference>
<feature type="domain" description="PB1-like" evidence="1">
    <location>
        <begin position="12"/>
        <end position="103"/>
    </location>
</feature>
<reference evidence="2 3" key="1">
    <citation type="journal article" date="2024" name="G3 (Bethesda)">
        <title>Genome assembly of Hibiscus sabdariffa L. provides insights into metabolisms of medicinal natural products.</title>
        <authorList>
            <person name="Kim T."/>
        </authorList>
    </citation>
    <scope>NUCLEOTIDE SEQUENCE [LARGE SCALE GENOMIC DNA]</scope>
    <source>
        <strain evidence="2">TK-2024</strain>
        <tissue evidence="2">Old leaves</tissue>
    </source>
</reference>
<protein>
    <recommendedName>
        <fullName evidence="1">PB1-like domain-containing protein</fullName>
    </recommendedName>
</protein>
<dbReference type="Pfam" id="PF26130">
    <property type="entry name" value="PB1-like"/>
    <property type="match status" value="1"/>
</dbReference>
<gene>
    <name evidence="2" type="ORF">V6N12_035844</name>
</gene>
<sequence length="192" mass="20969">MQLGMACIEFPLRMHLGGNLVGNPLKYEGGTVTNCGINPDVVSHGDLCKMVEEAGYRDVKALYYLKPGCSLSDGLVLCWDKKSFGDLIGYWLVEGEIRIYVAHDVGIINLEISEAPLSLPTTTIKTDEGYNRNNTVDEGKDVSESHVVDKGLSNINNGVGPNEVNSEERVEANINEVGEVLSPTVERDQEVQ</sequence>
<dbReference type="InterPro" id="IPR058594">
    <property type="entry name" value="PB1-like_dom_pln"/>
</dbReference>
<organism evidence="2 3">
    <name type="scientific">Hibiscus sabdariffa</name>
    <name type="common">roselle</name>
    <dbReference type="NCBI Taxonomy" id="183260"/>
    <lineage>
        <taxon>Eukaryota</taxon>
        <taxon>Viridiplantae</taxon>
        <taxon>Streptophyta</taxon>
        <taxon>Embryophyta</taxon>
        <taxon>Tracheophyta</taxon>
        <taxon>Spermatophyta</taxon>
        <taxon>Magnoliopsida</taxon>
        <taxon>eudicotyledons</taxon>
        <taxon>Gunneridae</taxon>
        <taxon>Pentapetalae</taxon>
        <taxon>rosids</taxon>
        <taxon>malvids</taxon>
        <taxon>Malvales</taxon>
        <taxon>Malvaceae</taxon>
        <taxon>Malvoideae</taxon>
        <taxon>Hibiscus</taxon>
    </lineage>
</organism>
<name>A0ABR2EQK9_9ROSI</name>
<proteinExistence type="predicted"/>
<evidence type="ECO:0000313" key="2">
    <source>
        <dbReference type="EMBL" id="KAK8563703.1"/>
    </source>
</evidence>
<accession>A0ABR2EQK9</accession>